<comment type="caution">
    <text evidence="1">The sequence shown here is derived from an EMBL/GenBank/DDBJ whole genome shotgun (WGS) entry which is preliminary data.</text>
</comment>
<feature type="non-terminal residue" evidence="1">
    <location>
        <position position="1"/>
    </location>
</feature>
<reference evidence="1" key="1">
    <citation type="journal article" date="2015" name="Nature">
        <title>Complex archaea that bridge the gap between prokaryotes and eukaryotes.</title>
        <authorList>
            <person name="Spang A."/>
            <person name="Saw J.H."/>
            <person name="Jorgensen S.L."/>
            <person name="Zaremba-Niedzwiedzka K."/>
            <person name="Martijn J."/>
            <person name="Lind A.E."/>
            <person name="van Eijk R."/>
            <person name="Schleper C."/>
            <person name="Guy L."/>
            <person name="Ettema T.J."/>
        </authorList>
    </citation>
    <scope>NUCLEOTIDE SEQUENCE</scope>
</reference>
<proteinExistence type="predicted"/>
<evidence type="ECO:0000313" key="1">
    <source>
        <dbReference type="EMBL" id="KKN19377.1"/>
    </source>
</evidence>
<sequence length="2927" mass="332101">NITMYYTDTLAWYNLSISGTLDYDQFIYEIIGYNGSSDVQDIKGIQQIKIGDYWIEEFEIILEGTSILLKIDEKYRYLLSSQNTDKIKAQLYESFESNNIVLQYNNSINKWELKSPSLNYFNISQYLNLTEGNEFLLWFKAEDSIGNVLYSHNIKGIYDNSIAQIPVGKNVFEWALGTNSTGSGIIIFGSDQYLDSTIQVNISSVLSTSMGEVDVERIMISGSPNTTKWDYVGRAYYSGEEHIWNYYWDWDLLDTIPPENYNLRILLFDRAGNFLNHTHSVKLFDYTQIELITDLVFGHIFEYNSSLFSNENLIEGEIKNYFGSLDLWEVISQYYNPLEKVWVPMATDSATILSNGSYSITWDIDKDSAFKASMYDFSYGYLPMQAVAIQNSDLWGSWAMFDSSGEWKPIIISDTGSNLDISVYRFNEGLGWELDSSLSIESTISSINNQVFKLWDLNKDNIYEIIRISSAQIDVIYLDANSDWVIKKNVTGLSGYTYITFDIEYDGNTANTVFIAVQEDIAGEISLWKYSFDTDYGLTYIRHEIAPTNFIPTSIKIVNFFSASDRKAVLVGGLIKNSYYSQLFEYSINLELKNILHDELLGEILVIEYDEINGADSIILGIERLAIGKMDAVISLRRKTGTEAWIEFEITGFDDTRFEILDLLTISDNNLKKLIIASKTGLFSTEITFSEDTTTVTSPVVFTTDFYSKQDLSPIYYPVIEHFEERPINTVYEVFYKLTGSSQWQKLDISRYKYARFAIQLDLLSIWTSLSTNGDCIKIAYGYESFMSKERVAIDPSFQSYSGQSDTQGISASALFFDDSALPMMWLNPGTRYSDLNAHWNSLPNSMTYQYTPVISGYGSKVYYPTVTSGWDNGYGWGPEYTTMPELENSLIYYDGSYDSGELAQNLNSKDEYAPESKFGGNFENNYIDNVLISNPYVSDTYNFSQMYYPEIHDEQQEGLYNYYDPNDGSNNAQYAFVRNQLTDVATNNTTTINVYDSGTIPESISEELLQSISFSGGGAMPPGGSYSPAGVSNTYINDSNYLTIRYGGSAIPMPAWYISITSFNLASTLNNDDIYLSFTLQMQAGGEGYLKINGAQYGSTRSSFTLDRVPIQGVNSIGFSSSGTYDAYLYYFKVERITSDNAFMQNPSVSEVENVMLDWSQYLTTSKDSYGVFGLEYTYKLPVVSRDSLDSIQLSFDASINSLSFEGGNYPLSIQLWNYEFQQWESIPLASLLPQEPFTTDYYDGSELDYDFWTGLSSLPGGWTMGPTDAFRPDWSSLGFQRINTVGYGATFPYSVDINGNIVFDDSLIAGGSFLVNDDTDHQLYSLYDDQGKVLFYDDQYNFLIDEINTNKWQLQNIIIDPSNFYSTDETFPAYTTAEPFYSMSEDKFYEYFINDLNEFKIQIITKREPGQSAVDDATLCIGSFNTYTLTTTNYMNYNDFESNAINGEHVSDKIVFTSDGVKLFGDSGFNIKDTPQTVKFKDNFLSSSWTLEDVLEPTMDIQKSLASDTYVRSYHPGENYNGFYPLSAWQRDFLFDPDKAWNSYINFGTWDSGDVYDTWTDNGVAYQVDSQSYLVIFQRTQVGYDAIAAYKTENVFYDISVDIPSNIYIYYGDANGPIGEAIAYVLNSLSLSGNVIKDRNPDHSKVWISTFSNIPHTVSVDWLVSQGVIDEYETFIETSPLSYLIQGANDAWELEADLVQDWGWDAQLFSVGSFNPGSITWNNKDSIPVYSLISNDKTVGDKVSWDLGDLTTENKYFKIDTPTWGGVDFASPIIKYSIAKKHQEGGLLYMQTNEASGEQLTLKSQVYNSNITITPNDQLVIEFQGATGNKVDLTLFSGGQIQKVYNIVPDGNTDFSSQFILLETEQTLQFDQLNFTGILDDTEYFSVNSITVMEGASLIDTKLAEYPFIIQSGGEPMPDVDFASEDSSSLFAHYKDNLFYNISSGYISDEDYRMEVKFDFDMTDVQMEDVDKVQIWLIAQSTGTLLEDADYSILGTGYDSINFEREGDVLMFTISKEDVQKYLTEESKIAFKIYIIETNPFDIFIDKLSIVTFKEWSVEHDFYRAAFRFEKLGSSQFGDITVGINGNISLTINNDDPSLNDAGQENLVSFNYDFTTQKWSAFINDNFTDKLNLTDTNPVMKPRIESRYDNLNQGIIVYSIESHYYKKIENQADFEKYKSLILSYQDKLDHSATLQTNVADSILTPENVLTQLSADIDIIYSFNDEMVPENIFSYNLQPTFTSDYFDNIGTYQYNESAFMVGSVSPIVNNTVSSVSGDSVITSGILSDLNDIYSNNAEFESDWTTERYDSVSLTVNVGSVSHQTDPDWDIYDDSAQRDYTGSSSAPFITVKDEYSFINLPSWVADAADTEIELLIHWNYGAGAASGSCKIYAMNWGAPGDSDDEYEYLGISISRNQWTAESITLTSSHLKRNSTTYETKIKIETETTDSGYPWSSSVTTTIEYLYLDFKKTDASASVVNFNFENILDGKSDLFVYFRGKTDGFTSKLLIDDVNEQSFSGTFTQFEDFFYNVDSIRAWIADDGEVFHPSLDNRKLILDNLEIMWLSQLIDYTLANKPVGINASASHRRSSSSYSDTGMFDDPFFGKNSVQFTLKNTLYTPAFGRPNASAYVDLELSDLDLDFEVFRDIYPSFVLEDEFLEGKDEAKYPPAVLQNYTKYSNSRFKNSPLDDIQIPLVTPISLDFGQLTMDELSQGNLELALNLDIDLNNRMDDSKWSSRFRLLYYNYTSQQWQDFNGLLRASNEGEPRSVWNPSLSDNFVWYLQNVGANEYIPISNENDISIANPITISSLDNTTIQDGKIKLALISYIIPSNFSIDPTHNYFIYERANPLVPINISQTVDVSESVLIVESQEIMYPEATLTANLPLDEDFRLNLSTLNNLGEIVAVKGRFINEESIPFEYPIYYYWV</sequence>
<protein>
    <submittedName>
        <fullName evidence="1">Uncharacterized protein</fullName>
    </submittedName>
</protein>
<accession>A0A0F9P4Q0</accession>
<gene>
    <name evidence="1" type="ORF">LCGC14_0946350</name>
</gene>
<name>A0A0F9P4Q0_9ZZZZ</name>
<organism evidence="1">
    <name type="scientific">marine sediment metagenome</name>
    <dbReference type="NCBI Taxonomy" id="412755"/>
    <lineage>
        <taxon>unclassified sequences</taxon>
        <taxon>metagenomes</taxon>
        <taxon>ecological metagenomes</taxon>
    </lineage>
</organism>
<feature type="non-terminal residue" evidence="1">
    <location>
        <position position="2927"/>
    </location>
</feature>
<dbReference type="EMBL" id="LAZR01003341">
    <property type="protein sequence ID" value="KKN19377.1"/>
    <property type="molecule type" value="Genomic_DNA"/>
</dbReference>